<dbReference type="PANTHER" id="PTHR11306">
    <property type="entry name" value="NIEMANN PICK TYPE C2 PROTEIN NPC2-RELATED"/>
    <property type="match status" value="1"/>
</dbReference>
<evidence type="ECO:0000256" key="3">
    <source>
        <dbReference type="ARBA" id="ARBA00011245"/>
    </source>
</evidence>
<reference evidence="10 11" key="1">
    <citation type="submission" date="2011-02" db="EMBL/GenBank/DDBJ databases">
        <title>The Genome Sequence of Mortierella verticillata NRRL 6337.</title>
        <authorList>
            <consortium name="The Broad Institute Genome Sequencing Platform"/>
            <person name="Russ C."/>
            <person name="Cuomo C."/>
            <person name="Burger G."/>
            <person name="Gray M.W."/>
            <person name="Holland P.W.H."/>
            <person name="King N."/>
            <person name="Lang F.B.F."/>
            <person name="Roger A.J."/>
            <person name="Ruiz-Trillo I."/>
            <person name="Young S.K."/>
            <person name="Zeng Q."/>
            <person name="Gargeya S."/>
            <person name="Alvarado L."/>
            <person name="Berlin A."/>
            <person name="Chapman S.B."/>
            <person name="Chen Z."/>
            <person name="Freedman E."/>
            <person name="Gellesch M."/>
            <person name="Goldberg J."/>
            <person name="Griggs A."/>
            <person name="Gujja S."/>
            <person name="Heilman E."/>
            <person name="Heiman D."/>
            <person name="Howarth C."/>
            <person name="Mehta T."/>
            <person name="Neiman D."/>
            <person name="Pearson M."/>
            <person name="Roberts A."/>
            <person name="Saif S."/>
            <person name="Shea T."/>
            <person name="Shenoy N."/>
            <person name="Sisk P."/>
            <person name="Stolte C."/>
            <person name="Sykes S."/>
            <person name="White J."/>
            <person name="Yandava C."/>
            <person name="Haas B."/>
            <person name="Nusbaum C."/>
            <person name="Birren B."/>
        </authorList>
    </citation>
    <scope>NUCLEOTIDE SEQUENCE [LARGE SCALE GENOMIC DNA]</scope>
    <source>
        <strain evidence="10 11">NRRL 6337</strain>
    </source>
</reference>
<sequence length="170" mass="18195">MHLSTVLYTSVAVALGLASSSHALPNPLSSILSPSSQPTESITVCSAPEDLLQIKYININPDPPARGQNLTIDAMGVLSKDVLHGATIELLVKTGVIKLLQKKLDFCDEAAKIDKNCPLLAGDQFLQHTVELPKEIPPGRYTVNVKVKNPDGEQVACINAKATFGIIPKF</sequence>
<dbReference type="EMBL" id="KN042432">
    <property type="protein sequence ID" value="KFH62299.1"/>
    <property type="molecule type" value="Genomic_DNA"/>
</dbReference>
<dbReference type="AlphaFoldDB" id="A0A086TK22"/>
<evidence type="ECO:0000259" key="9">
    <source>
        <dbReference type="SMART" id="SM00737"/>
    </source>
</evidence>
<evidence type="ECO:0000256" key="1">
    <source>
        <dbReference type="ARBA" id="ARBA00002053"/>
    </source>
</evidence>
<dbReference type="SUPFAM" id="SSF81296">
    <property type="entry name" value="E set domains"/>
    <property type="match status" value="1"/>
</dbReference>
<gene>
    <name evidence="10" type="ORF">MVEG_11510</name>
</gene>
<feature type="chain" id="PRO_5001815801" description="Phosphatidylglycerol/phosphatidylinositol transfer protein" evidence="8">
    <location>
        <begin position="24"/>
        <end position="170"/>
    </location>
</feature>
<dbReference type="SMART" id="SM00737">
    <property type="entry name" value="ML"/>
    <property type="match status" value="1"/>
</dbReference>
<dbReference type="GO" id="GO:0032366">
    <property type="term" value="P:intracellular sterol transport"/>
    <property type="evidence" value="ECO:0007669"/>
    <property type="project" value="InterPro"/>
</dbReference>
<organism evidence="10 11">
    <name type="scientific">Podila verticillata NRRL 6337</name>
    <dbReference type="NCBI Taxonomy" id="1069443"/>
    <lineage>
        <taxon>Eukaryota</taxon>
        <taxon>Fungi</taxon>
        <taxon>Fungi incertae sedis</taxon>
        <taxon>Mucoromycota</taxon>
        <taxon>Mortierellomycotina</taxon>
        <taxon>Mortierellomycetes</taxon>
        <taxon>Mortierellales</taxon>
        <taxon>Mortierellaceae</taxon>
        <taxon>Podila</taxon>
    </lineage>
</organism>
<evidence type="ECO:0000256" key="5">
    <source>
        <dbReference type="ARBA" id="ARBA00022448"/>
    </source>
</evidence>
<evidence type="ECO:0000256" key="7">
    <source>
        <dbReference type="ARBA" id="ARBA00023055"/>
    </source>
</evidence>
<dbReference type="InterPro" id="IPR003172">
    <property type="entry name" value="ML_dom"/>
</dbReference>
<dbReference type="Pfam" id="PF02221">
    <property type="entry name" value="E1_DerP2_DerF2"/>
    <property type="match status" value="1"/>
</dbReference>
<dbReference type="InterPro" id="IPR033917">
    <property type="entry name" value="ML_PG-PI_TP"/>
</dbReference>
<feature type="domain" description="MD-2-related lipid-recognition" evidence="9">
    <location>
        <begin position="42"/>
        <end position="162"/>
    </location>
</feature>
<keyword evidence="7" id="KW-0445">Lipid transport</keyword>
<accession>A0A086TK22</accession>
<dbReference type="Gene3D" id="2.60.40.770">
    <property type="match status" value="1"/>
</dbReference>
<keyword evidence="11" id="KW-1185">Reference proteome</keyword>
<evidence type="ECO:0000256" key="6">
    <source>
        <dbReference type="ARBA" id="ARBA00022729"/>
    </source>
</evidence>
<feature type="signal peptide" evidence="8">
    <location>
        <begin position="1"/>
        <end position="23"/>
    </location>
</feature>
<keyword evidence="6 8" id="KW-0732">Signal</keyword>
<evidence type="ECO:0000256" key="8">
    <source>
        <dbReference type="SAM" id="SignalP"/>
    </source>
</evidence>
<dbReference type="InterPro" id="IPR039670">
    <property type="entry name" value="NPC2-like"/>
</dbReference>
<protein>
    <recommendedName>
        <fullName evidence="4">Phosphatidylglycerol/phosphatidylinositol transfer protein</fullName>
    </recommendedName>
</protein>
<proteinExistence type="inferred from homology"/>
<dbReference type="Proteomes" id="UP000243308">
    <property type="component" value="Unassembled WGS sequence"/>
</dbReference>
<dbReference type="InterPro" id="IPR014756">
    <property type="entry name" value="Ig_E-set"/>
</dbReference>
<evidence type="ECO:0000256" key="2">
    <source>
        <dbReference type="ARBA" id="ARBA00006370"/>
    </source>
</evidence>
<keyword evidence="5" id="KW-0813">Transport</keyword>
<dbReference type="CDD" id="cd00917">
    <property type="entry name" value="PG-PI_TP"/>
    <property type="match status" value="1"/>
</dbReference>
<evidence type="ECO:0000313" key="11">
    <source>
        <dbReference type="Proteomes" id="UP000243308"/>
    </source>
</evidence>
<dbReference type="OrthoDB" id="6409159at2759"/>
<name>A0A086TK22_9FUNG</name>
<dbReference type="PANTHER" id="PTHR11306:SF0">
    <property type="entry name" value="PHOSPHATIDYLGLYCEROL_PHOSPHATIDYLINOSITOL TRANSFER PROTEIN"/>
    <property type="match status" value="1"/>
</dbReference>
<comment type="subunit">
    <text evidence="3">Monomer.</text>
</comment>
<dbReference type="GO" id="GO:0032934">
    <property type="term" value="F:sterol binding"/>
    <property type="evidence" value="ECO:0007669"/>
    <property type="project" value="InterPro"/>
</dbReference>
<comment type="function">
    <text evidence="1">Catalyzes the intermembrane transfer of phosphatidylglycerol and phosphatidylinositol.</text>
</comment>
<evidence type="ECO:0000256" key="4">
    <source>
        <dbReference type="ARBA" id="ARBA00016056"/>
    </source>
</evidence>
<evidence type="ECO:0000313" key="10">
    <source>
        <dbReference type="EMBL" id="KFH62299.1"/>
    </source>
</evidence>
<comment type="similarity">
    <text evidence="2">Belongs to the NPC2 family.</text>
</comment>